<dbReference type="STRING" id="545695.TREAZ_3580"/>
<dbReference type="Pfam" id="PF19279">
    <property type="entry name" value="YegS_C"/>
    <property type="match status" value="1"/>
</dbReference>
<dbReference type="KEGG" id="taz:TREAZ_3580"/>
<reference evidence="2 3" key="2">
    <citation type="journal article" date="2011" name="ISME J.">
        <title>RNA-seq reveals cooperative metabolic interactions between two termite-gut spirochete species in co-culture.</title>
        <authorList>
            <person name="Rosenthal A.Z."/>
            <person name="Matson E.G."/>
            <person name="Eldar A."/>
            <person name="Leadbetter J.R."/>
        </authorList>
    </citation>
    <scope>NUCLEOTIDE SEQUENCE [LARGE SCALE GENOMIC DNA]</scope>
    <source>
        <strain evidence="3">ATCC BAA-888 / DSM 13862 / ZAS-9</strain>
    </source>
</reference>
<protein>
    <submittedName>
        <fullName evidence="2">Diacylglycerol kinase domain protein</fullName>
    </submittedName>
</protein>
<dbReference type="InterPro" id="IPR001206">
    <property type="entry name" value="Diacylglycerol_kinase_cat_dom"/>
</dbReference>
<dbReference type="InterPro" id="IPR017438">
    <property type="entry name" value="ATP-NAD_kinase_N"/>
</dbReference>
<dbReference type="PROSITE" id="PS50146">
    <property type="entry name" value="DAGK"/>
    <property type="match status" value="1"/>
</dbReference>
<reference evidence="3" key="1">
    <citation type="submission" date="2009-12" db="EMBL/GenBank/DDBJ databases">
        <title>Complete sequence of Treponema azotonutricium strain ZAS-9.</title>
        <authorList>
            <person name="Tetu S.G."/>
            <person name="Matson E."/>
            <person name="Ren Q."/>
            <person name="Seshadri R."/>
            <person name="Elbourne L."/>
            <person name="Hassan K.A."/>
            <person name="Durkin A."/>
            <person name="Radune D."/>
            <person name="Mohamoud Y."/>
            <person name="Shay R."/>
            <person name="Jin S."/>
            <person name="Zhang X."/>
            <person name="Lucey K."/>
            <person name="Ballor N.R."/>
            <person name="Ottesen E."/>
            <person name="Rosenthal R."/>
            <person name="Allen A."/>
            <person name="Leadbetter J.R."/>
            <person name="Paulsen I.T."/>
        </authorList>
    </citation>
    <scope>NUCLEOTIDE SEQUENCE [LARGE SCALE GENOMIC DNA]</scope>
    <source>
        <strain evidence="3">ATCC BAA-888 / DSM 13862 / ZAS-9</strain>
    </source>
</reference>
<dbReference type="Pfam" id="PF00781">
    <property type="entry name" value="DAGK_cat"/>
    <property type="match status" value="1"/>
</dbReference>
<evidence type="ECO:0000259" key="1">
    <source>
        <dbReference type="PROSITE" id="PS50146"/>
    </source>
</evidence>
<dbReference type="RefSeq" id="WP_015712000.1">
    <property type="nucleotide sequence ID" value="NC_015577.1"/>
</dbReference>
<dbReference type="AlphaFoldDB" id="F5Y6X9"/>
<dbReference type="InterPro" id="IPR045540">
    <property type="entry name" value="YegS/DAGK_C"/>
</dbReference>
<proteinExistence type="predicted"/>
<gene>
    <name evidence="2" type="ordered locus">TREAZ_3580</name>
</gene>
<accession>F5Y6X9</accession>
<dbReference type="Proteomes" id="UP000009222">
    <property type="component" value="Chromosome"/>
</dbReference>
<dbReference type="Gene3D" id="3.40.50.10330">
    <property type="entry name" value="Probable inorganic polyphosphate/atp-NAD kinase, domain 1"/>
    <property type="match status" value="1"/>
</dbReference>
<evidence type="ECO:0000313" key="3">
    <source>
        <dbReference type="Proteomes" id="UP000009222"/>
    </source>
</evidence>
<dbReference type="SUPFAM" id="SSF111331">
    <property type="entry name" value="NAD kinase/diacylglycerol kinase-like"/>
    <property type="match status" value="1"/>
</dbReference>
<dbReference type="GO" id="GO:0016301">
    <property type="term" value="F:kinase activity"/>
    <property type="evidence" value="ECO:0007669"/>
    <property type="project" value="UniProtKB-KW"/>
</dbReference>
<keyword evidence="3" id="KW-1185">Reference proteome</keyword>
<keyword evidence="2" id="KW-0808">Transferase</keyword>
<dbReference type="InterPro" id="IPR016064">
    <property type="entry name" value="NAD/diacylglycerol_kinase_sf"/>
</dbReference>
<feature type="domain" description="DAGKc" evidence="1">
    <location>
        <begin position="1"/>
        <end position="144"/>
    </location>
</feature>
<organism evidence="2 3">
    <name type="scientific">Leadbettera azotonutricia (strain ATCC BAA-888 / DSM 13862 / ZAS-9)</name>
    <name type="common">Treponema azotonutricium</name>
    <dbReference type="NCBI Taxonomy" id="545695"/>
    <lineage>
        <taxon>Bacteria</taxon>
        <taxon>Pseudomonadati</taxon>
        <taxon>Spirochaetota</taxon>
        <taxon>Spirochaetia</taxon>
        <taxon>Spirochaetales</taxon>
        <taxon>Breznakiellaceae</taxon>
        <taxon>Leadbettera</taxon>
    </lineage>
</organism>
<keyword evidence="2" id="KW-0418">Kinase</keyword>
<dbReference type="eggNOG" id="COG1597">
    <property type="taxonomic scope" value="Bacteria"/>
</dbReference>
<dbReference type="HOGENOM" id="CLU_045532_0_0_12"/>
<name>F5Y6X9_LEAAZ</name>
<dbReference type="EMBL" id="CP001841">
    <property type="protein sequence ID" value="AEF82185.1"/>
    <property type="molecule type" value="Genomic_DNA"/>
</dbReference>
<sequence>MAKKHLFIINPKSFPKKRKLQQVIAAIDAYFTGRKAGNLPREDFFIHIEEFPRDSIIVIRKYMQNLEKETALRVYSIGGDGTSFCCLNGIMGLPNTDLAIMPHGTGNDFVRNFGEEHIAEFRDITLQTGAKGIPTDIIHCGDNYALSYCTIGMESAVIIGIQPWNKQFEKIRRRFNWINSAFIILGAIQVAFNKAVINQYYTINADGEDLSGSYALLNIANGPCYGIDKNAVITAVPDDGFLDMLLLKSISPLRILLMMGPYLKGEFAKYPKYFIWRRIKKVSINSESPLFVNMDGEAFFDSELTCEVVPGAVNIAAPNGLSYQRRAAPHE</sequence>
<evidence type="ECO:0000313" key="2">
    <source>
        <dbReference type="EMBL" id="AEF82185.1"/>
    </source>
</evidence>
<dbReference type="InParanoid" id="F5Y6X9"/>
<dbReference type="Gene3D" id="2.60.200.40">
    <property type="match status" value="1"/>
</dbReference>
<dbReference type="FunCoup" id="F5Y6X9">
    <property type="interactions" value="277"/>
</dbReference>